<evidence type="ECO:0000256" key="6">
    <source>
        <dbReference type="ARBA" id="ARBA00023180"/>
    </source>
</evidence>
<organism evidence="9 10">
    <name type="scientific">Scylla paramamosain</name>
    <name type="common">Mud crab</name>
    <dbReference type="NCBI Taxonomy" id="85552"/>
    <lineage>
        <taxon>Eukaryota</taxon>
        <taxon>Metazoa</taxon>
        <taxon>Ecdysozoa</taxon>
        <taxon>Arthropoda</taxon>
        <taxon>Crustacea</taxon>
        <taxon>Multicrustacea</taxon>
        <taxon>Malacostraca</taxon>
        <taxon>Eumalacostraca</taxon>
        <taxon>Eucarida</taxon>
        <taxon>Decapoda</taxon>
        <taxon>Pleocyemata</taxon>
        <taxon>Brachyura</taxon>
        <taxon>Eubrachyura</taxon>
        <taxon>Portunoidea</taxon>
        <taxon>Portunidae</taxon>
        <taxon>Portuninae</taxon>
        <taxon>Scylla</taxon>
    </lineage>
</organism>
<dbReference type="InterPro" id="IPR028082">
    <property type="entry name" value="Peripla_BP_I"/>
</dbReference>
<comment type="subcellular location">
    <subcellularLocation>
        <location evidence="1">Membrane</location>
        <topology evidence="1">Multi-pass membrane protein</topology>
    </subcellularLocation>
</comment>
<dbReference type="InterPro" id="IPR000337">
    <property type="entry name" value="GPCR_3"/>
</dbReference>
<evidence type="ECO:0000313" key="9">
    <source>
        <dbReference type="EMBL" id="KAK8383408.1"/>
    </source>
</evidence>
<evidence type="ECO:0000259" key="8">
    <source>
        <dbReference type="Pfam" id="PF01094"/>
    </source>
</evidence>
<protein>
    <recommendedName>
        <fullName evidence="8">Receptor ligand binding region domain-containing protein</fullName>
    </recommendedName>
</protein>
<dbReference type="Gene3D" id="3.40.50.2300">
    <property type="match status" value="1"/>
</dbReference>
<keyword evidence="5" id="KW-0675">Receptor</keyword>
<dbReference type="GO" id="GO:0004930">
    <property type="term" value="F:G protein-coupled receptor activity"/>
    <property type="evidence" value="ECO:0007669"/>
    <property type="project" value="InterPro"/>
</dbReference>
<dbReference type="SUPFAM" id="SSF53822">
    <property type="entry name" value="Periplasmic binding protein-like I"/>
    <property type="match status" value="1"/>
</dbReference>
<gene>
    <name evidence="9" type="ORF">O3P69_019058</name>
</gene>
<dbReference type="PANTHER" id="PTHR24060">
    <property type="entry name" value="METABOTROPIC GLUTAMATE RECEPTOR"/>
    <property type="match status" value="1"/>
</dbReference>
<dbReference type="InterPro" id="IPR050726">
    <property type="entry name" value="mGluR"/>
</dbReference>
<dbReference type="EMBL" id="JARAKH010000037">
    <property type="protein sequence ID" value="KAK8383408.1"/>
    <property type="molecule type" value="Genomic_DNA"/>
</dbReference>
<keyword evidence="3" id="KW-1133">Transmembrane helix</keyword>
<feature type="chain" id="PRO_5043452239" description="Receptor ligand binding region domain-containing protein" evidence="7">
    <location>
        <begin position="33"/>
        <end position="230"/>
    </location>
</feature>
<keyword evidence="2" id="KW-0812">Transmembrane</keyword>
<evidence type="ECO:0000256" key="2">
    <source>
        <dbReference type="ARBA" id="ARBA00022692"/>
    </source>
</evidence>
<comment type="caution">
    <text evidence="9">The sequence shown here is derived from an EMBL/GenBank/DDBJ whole genome shotgun (WGS) entry which is preliminary data.</text>
</comment>
<evidence type="ECO:0000256" key="7">
    <source>
        <dbReference type="SAM" id="SignalP"/>
    </source>
</evidence>
<evidence type="ECO:0000313" key="10">
    <source>
        <dbReference type="Proteomes" id="UP001487740"/>
    </source>
</evidence>
<feature type="signal peptide" evidence="7">
    <location>
        <begin position="1"/>
        <end position="32"/>
    </location>
</feature>
<reference evidence="9 10" key="1">
    <citation type="submission" date="2023-03" db="EMBL/GenBank/DDBJ databases">
        <title>High-quality genome of Scylla paramamosain provides insights in environmental adaptation.</title>
        <authorList>
            <person name="Zhang L."/>
        </authorList>
    </citation>
    <scope>NUCLEOTIDE SEQUENCE [LARGE SCALE GENOMIC DNA]</scope>
    <source>
        <strain evidence="9">LZ_2023a</strain>
        <tissue evidence="9">Muscle</tissue>
    </source>
</reference>
<dbReference type="Pfam" id="PF01094">
    <property type="entry name" value="ANF_receptor"/>
    <property type="match status" value="1"/>
</dbReference>
<name>A0AAW0T7V1_SCYPA</name>
<dbReference type="AlphaFoldDB" id="A0AAW0T7V1"/>
<dbReference type="Proteomes" id="UP001487740">
    <property type="component" value="Unassembled WGS sequence"/>
</dbReference>
<keyword evidence="10" id="KW-1185">Reference proteome</keyword>
<proteinExistence type="predicted"/>
<dbReference type="GO" id="GO:0016020">
    <property type="term" value="C:membrane"/>
    <property type="evidence" value="ECO:0007669"/>
    <property type="project" value="UniProtKB-SubCell"/>
</dbReference>
<feature type="domain" description="Receptor ligand binding region" evidence="8">
    <location>
        <begin position="111"/>
        <end position="161"/>
    </location>
</feature>
<keyword evidence="6" id="KW-0325">Glycoprotein</keyword>
<evidence type="ECO:0000256" key="4">
    <source>
        <dbReference type="ARBA" id="ARBA00023136"/>
    </source>
</evidence>
<dbReference type="PRINTS" id="PR00248">
    <property type="entry name" value="GPCRMGR"/>
</dbReference>
<sequence length="230" mass="25161">MPSIHTLSCLSGPPLLPHLLLLTGVLLYLAASARPYSTPGLELLDGLALEGTRSLWRTMQSWAVAGLNVTWPDRKVVAMDGDLILGGLMVVHERHNDVVCGPIMPQGDVQALEAMLFTLDFINDQVDFIPGVRLGAHILDDCDKDMYGLEQAVDFIKDTSSFSLSPCVYQEAISLRCCLSFLPATRSFPSFTLPATRCCPSLTMPATRLHHSDCHLLLPFPHTTITTTTN</sequence>
<keyword evidence="7" id="KW-0732">Signal</keyword>
<keyword evidence="4" id="KW-0472">Membrane</keyword>
<accession>A0AAW0T7V1</accession>
<evidence type="ECO:0000256" key="1">
    <source>
        <dbReference type="ARBA" id="ARBA00004141"/>
    </source>
</evidence>
<dbReference type="InterPro" id="IPR001828">
    <property type="entry name" value="ANF_lig-bd_rcpt"/>
</dbReference>
<evidence type="ECO:0000256" key="3">
    <source>
        <dbReference type="ARBA" id="ARBA00022989"/>
    </source>
</evidence>
<evidence type="ECO:0000256" key="5">
    <source>
        <dbReference type="ARBA" id="ARBA00023170"/>
    </source>
</evidence>